<evidence type="ECO:0000259" key="8">
    <source>
        <dbReference type="Pfam" id="PF26168"/>
    </source>
</evidence>
<sequence length="445" mass="50312">MDTKSNDSRVVMLPWLGHGHILPFLELAKKLSRKSFQIYFCSTPINLNPIKNKISDYNSIELVEFLLPSSPELLPHFHTTNGLPPHLMSTLVKAFEMSSPNFSQILKTLNPDLIIYDINQPWVPKLASSHQIPAVHFQTSGATASAYFYCLVKNPGIPFPSTKICLNRSELIKISQPPREEGDENRVFECFTSSNEIMLIKSSREIEGKFLDCLSALINKRIVPVGPLVQELVFTNQENDDIIMQWLSRKQELSTVYMSFGTESFLSRKDMEELAYGLELSNVNFIWVIKFPEGEKIKAVEALPQGFLERIGERGLVVEGWAPQSKILGHKSVGGFVSHCGWSSVMESIIFGVPIIAIPLQNDQPLNARLVVEVGFGLEVEKDERLEFGRGDVERVVKEVVVEKRGEILRRKARELSEEMKVKGEEQVNGAIKELKTLCHKNYLD</sequence>
<dbReference type="CDD" id="cd03784">
    <property type="entry name" value="GT1_Gtf-like"/>
    <property type="match status" value="1"/>
</dbReference>
<name>A0A977R933_9APIA</name>
<keyword evidence="3 6" id="KW-0328">Glycosyltransferase</keyword>
<dbReference type="Pfam" id="PF26168">
    <property type="entry name" value="Glyco_transf_N"/>
    <property type="match status" value="1"/>
</dbReference>
<dbReference type="PANTHER" id="PTHR48044">
    <property type="entry name" value="GLYCOSYLTRANSFERASE"/>
    <property type="match status" value="1"/>
</dbReference>
<evidence type="ECO:0000256" key="2">
    <source>
        <dbReference type="ARBA" id="ARBA00009995"/>
    </source>
</evidence>
<dbReference type="EC" id="2.4.1.-" evidence="7"/>
<dbReference type="InterPro" id="IPR058980">
    <property type="entry name" value="Glyco_transf_N"/>
</dbReference>
<dbReference type="FunFam" id="3.40.50.2000:FF:000060">
    <property type="entry name" value="Glycosyltransferase"/>
    <property type="match status" value="1"/>
</dbReference>
<dbReference type="PROSITE" id="PS00375">
    <property type="entry name" value="UDPGT"/>
    <property type="match status" value="1"/>
</dbReference>
<evidence type="ECO:0000256" key="7">
    <source>
        <dbReference type="RuleBase" id="RU362057"/>
    </source>
</evidence>
<dbReference type="EMBL" id="OM837170">
    <property type="protein sequence ID" value="UXM20081.1"/>
    <property type="molecule type" value="mRNA"/>
</dbReference>
<reference evidence="9" key="1">
    <citation type="journal article" date="2022" name="ACS Synth. Biol.">
        <title>Key Glycosyltransferase Genes of Panax notoginseng: Identification and Engineering Yeast Construction of Rare Ginsenosides.</title>
        <authorList>
            <person name="Jiang Z."/>
            <person name="Gao H."/>
            <person name="Liu R."/>
            <person name="Xia M."/>
            <person name="Lu Y."/>
            <person name="Wang J."/>
            <person name="Chen X."/>
            <person name="Zhang Y."/>
            <person name="Li D."/>
            <person name="Tong Y."/>
            <person name="Liu P."/>
            <person name="Liu Y."/>
            <person name="Luo Y."/>
            <person name="Gao J."/>
            <person name="Yin Y."/>
            <person name="Huang L."/>
            <person name="Gao W."/>
        </authorList>
    </citation>
    <scope>NUCLEOTIDE SEQUENCE</scope>
</reference>
<evidence type="ECO:0000256" key="6">
    <source>
        <dbReference type="RuleBase" id="RU003718"/>
    </source>
</evidence>
<accession>A0A977R933</accession>
<dbReference type="GO" id="GO:0008299">
    <property type="term" value="P:isoprenoid biosynthetic process"/>
    <property type="evidence" value="ECO:0007669"/>
    <property type="project" value="UniProtKB-KW"/>
</dbReference>
<dbReference type="InterPro" id="IPR035595">
    <property type="entry name" value="UDP_glycos_trans_CS"/>
</dbReference>
<dbReference type="GO" id="GO:0016138">
    <property type="term" value="P:glycoside biosynthetic process"/>
    <property type="evidence" value="ECO:0007669"/>
    <property type="project" value="UniProtKB-ARBA"/>
</dbReference>
<keyword evidence="4 6" id="KW-0808">Transferase</keyword>
<evidence type="ECO:0000256" key="3">
    <source>
        <dbReference type="ARBA" id="ARBA00022676"/>
    </source>
</evidence>
<comment type="similarity">
    <text evidence="2 6">Belongs to the UDP-glycosyltransferase family.</text>
</comment>
<keyword evidence="5" id="KW-0414">Isoprene biosynthesis</keyword>
<evidence type="ECO:0000256" key="5">
    <source>
        <dbReference type="ARBA" id="ARBA00023229"/>
    </source>
</evidence>
<proteinExistence type="evidence at transcript level"/>
<organism evidence="9">
    <name type="scientific">Panax notoginseng</name>
    <name type="common">notoginseng</name>
    <dbReference type="NCBI Taxonomy" id="44586"/>
    <lineage>
        <taxon>Eukaryota</taxon>
        <taxon>Viridiplantae</taxon>
        <taxon>Streptophyta</taxon>
        <taxon>Embryophyta</taxon>
        <taxon>Tracheophyta</taxon>
        <taxon>Spermatophyta</taxon>
        <taxon>Magnoliopsida</taxon>
        <taxon>eudicotyledons</taxon>
        <taxon>Gunneridae</taxon>
        <taxon>Pentapetalae</taxon>
        <taxon>asterids</taxon>
        <taxon>campanulids</taxon>
        <taxon>Apiales</taxon>
        <taxon>Araliaceae</taxon>
        <taxon>Panax</taxon>
    </lineage>
</organism>
<dbReference type="InterPro" id="IPR002213">
    <property type="entry name" value="UDP_glucos_trans"/>
</dbReference>
<evidence type="ECO:0000313" key="9">
    <source>
        <dbReference type="EMBL" id="UXM20081.1"/>
    </source>
</evidence>
<evidence type="ECO:0000256" key="1">
    <source>
        <dbReference type="ARBA" id="ARBA00004721"/>
    </source>
</evidence>
<feature type="domain" description="Glycosyltransferase N-terminal" evidence="8">
    <location>
        <begin position="10"/>
        <end position="228"/>
    </location>
</feature>
<dbReference type="Gene3D" id="3.40.50.2000">
    <property type="entry name" value="Glycogen Phosphorylase B"/>
    <property type="match status" value="2"/>
</dbReference>
<evidence type="ECO:0000256" key="4">
    <source>
        <dbReference type="ARBA" id="ARBA00022679"/>
    </source>
</evidence>
<dbReference type="GO" id="GO:0008194">
    <property type="term" value="F:UDP-glycosyltransferase activity"/>
    <property type="evidence" value="ECO:0007669"/>
    <property type="project" value="InterPro"/>
</dbReference>
<dbReference type="AlphaFoldDB" id="A0A977R933"/>
<dbReference type="SUPFAM" id="SSF53756">
    <property type="entry name" value="UDP-Glycosyltransferase/glycogen phosphorylase"/>
    <property type="match status" value="1"/>
</dbReference>
<dbReference type="PANTHER" id="PTHR48044:SF9">
    <property type="entry name" value="UDP-GLYCOSYLTRANSFERASE SUPERFAMILY PROTEIN"/>
    <property type="match status" value="1"/>
</dbReference>
<protein>
    <recommendedName>
        <fullName evidence="7">Glycosyltransferase</fullName>
        <ecNumber evidence="7">2.4.1.-</ecNumber>
    </recommendedName>
</protein>
<dbReference type="Pfam" id="PF00201">
    <property type="entry name" value="UDPGT"/>
    <property type="match status" value="1"/>
</dbReference>
<comment type="pathway">
    <text evidence="1">Secondary metabolite biosynthesis; terpenoid biosynthesis.</text>
</comment>